<accession>A0A2T3FPS1</accession>
<keyword evidence="7" id="KW-1185">Reference proteome</keyword>
<evidence type="ECO:0000313" key="6">
    <source>
        <dbReference type="EMBL" id="PST37275.1"/>
    </source>
</evidence>
<dbReference type="AlphaFoldDB" id="A0A2T3FPS1"/>
<comment type="caution">
    <text evidence="6">The sequence shown here is derived from an EMBL/GenBank/DDBJ whole genome shotgun (WGS) entry which is preliminary data.</text>
</comment>
<dbReference type="InterPro" id="IPR006225">
    <property type="entry name" value="PsdUridine_synth_RluC/D"/>
</dbReference>
<evidence type="ECO:0000256" key="3">
    <source>
        <dbReference type="PIRSR" id="PIRSR606225-1"/>
    </source>
</evidence>
<dbReference type="InterPro" id="IPR050188">
    <property type="entry name" value="RluA_PseudoU_synthase"/>
</dbReference>
<dbReference type="SUPFAM" id="SSF55120">
    <property type="entry name" value="Pseudouridine synthase"/>
    <property type="match status" value="1"/>
</dbReference>
<evidence type="ECO:0000259" key="5">
    <source>
        <dbReference type="Pfam" id="PF00849"/>
    </source>
</evidence>
<comment type="catalytic activity">
    <reaction evidence="1 4">
        <text>a uridine in RNA = a pseudouridine in RNA</text>
        <dbReference type="Rhea" id="RHEA:48348"/>
        <dbReference type="Rhea" id="RHEA-COMP:12068"/>
        <dbReference type="Rhea" id="RHEA-COMP:12069"/>
        <dbReference type="ChEBI" id="CHEBI:65314"/>
        <dbReference type="ChEBI" id="CHEBI:65315"/>
    </reaction>
</comment>
<gene>
    <name evidence="6" type="ORF">C7U54_12025</name>
</gene>
<dbReference type="NCBIfam" id="TIGR00005">
    <property type="entry name" value="rluA_subfam"/>
    <property type="match status" value="1"/>
</dbReference>
<dbReference type="CDD" id="cd02869">
    <property type="entry name" value="PseudoU_synth_RluA_like"/>
    <property type="match status" value="1"/>
</dbReference>
<dbReference type="RefSeq" id="WP_107030462.1">
    <property type="nucleotide sequence ID" value="NZ_PYLQ01000022.1"/>
</dbReference>
<dbReference type="Proteomes" id="UP000240974">
    <property type="component" value="Unassembled WGS sequence"/>
</dbReference>
<organism evidence="6 7">
    <name type="scientific">Faecalibacillus intestinalis</name>
    <dbReference type="NCBI Taxonomy" id="1982626"/>
    <lineage>
        <taxon>Bacteria</taxon>
        <taxon>Bacillati</taxon>
        <taxon>Bacillota</taxon>
        <taxon>Erysipelotrichia</taxon>
        <taxon>Erysipelotrichales</taxon>
        <taxon>Coprobacillaceae</taxon>
        <taxon>Faecalibacillus</taxon>
    </lineage>
</organism>
<dbReference type="PANTHER" id="PTHR21600:SF35">
    <property type="entry name" value="PSEUDOURIDINE SYNTHASE"/>
    <property type="match status" value="1"/>
</dbReference>
<dbReference type="EC" id="5.4.99.-" evidence="4"/>
<proteinExistence type="inferred from homology"/>
<dbReference type="GO" id="GO:0000455">
    <property type="term" value="P:enzyme-directed rRNA pseudouridine synthesis"/>
    <property type="evidence" value="ECO:0007669"/>
    <property type="project" value="TreeGrafter"/>
</dbReference>
<protein>
    <recommendedName>
        <fullName evidence="4">Pseudouridine synthase</fullName>
        <ecNumber evidence="4">5.4.99.-</ecNumber>
    </recommendedName>
</protein>
<dbReference type="InterPro" id="IPR020103">
    <property type="entry name" value="PsdUridine_synth_cat_dom_sf"/>
</dbReference>
<dbReference type="Pfam" id="PF00849">
    <property type="entry name" value="PseudoU_synth_2"/>
    <property type="match status" value="1"/>
</dbReference>
<sequence length="269" mass="31319">MSYQIEQTILLRDYLKELPISQAMIKRIKREGDFLVNGKSQTVRCLLQKGDCLEIIFPIENSNIQPENIPLKIIYEDDYYIIIDKESQMPCIPTKRYQIHTLCHALMYYYQQIGLKSTIHLVNRLDKETSGYMLVAKTSQAHALLSKDIKQVERVYHCLVEGILEGEGVIDRPILKSNDSIKRIVDDHGKYAKTYYKSLMHKKNQTLVECKLVTGRTHQIRVHMASIGHPLVGDLLYGSNEDYLFYLDSVEISFIHPFTHQKIHYKKES</sequence>
<dbReference type="GO" id="GO:0140098">
    <property type="term" value="F:catalytic activity, acting on RNA"/>
    <property type="evidence" value="ECO:0007669"/>
    <property type="project" value="UniProtKB-ARBA"/>
</dbReference>
<evidence type="ECO:0000256" key="4">
    <source>
        <dbReference type="RuleBase" id="RU362028"/>
    </source>
</evidence>
<name>A0A2T3FPS1_9FIRM</name>
<feature type="active site" evidence="3">
    <location>
        <position position="126"/>
    </location>
</feature>
<evidence type="ECO:0000313" key="7">
    <source>
        <dbReference type="Proteomes" id="UP000240974"/>
    </source>
</evidence>
<comment type="similarity">
    <text evidence="2 4">Belongs to the pseudouridine synthase RluA family.</text>
</comment>
<evidence type="ECO:0000256" key="2">
    <source>
        <dbReference type="ARBA" id="ARBA00010876"/>
    </source>
</evidence>
<keyword evidence="4" id="KW-0413">Isomerase</keyword>
<evidence type="ECO:0000256" key="1">
    <source>
        <dbReference type="ARBA" id="ARBA00000073"/>
    </source>
</evidence>
<dbReference type="GO" id="GO:0003723">
    <property type="term" value="F:RNA binding"/>
    <property type="evidence" value="ECO:0007669"/>
    <property type="project" value="InterPro"/>
</dbReference>
<reference evidence="6 7" key="1">
    <citation type="journal article" date="2019" name="Int. J. Syst. Evol. Microbiol.">
        <title>Faecalibacillus intestinalis gen. nov., sp. nov. and Faecalibacillus faecis sp. nov., isolated from human faeces.</title>
        <authorList>
            <person name="Seo B."/>
            <person name="Jeon K."/>
            <person name="Baek I."/>
            <person name="Lee Y.M."/>
            <person name="Baek K."/>
            <person name="Ko G."/>
        </authorList>
    </citation>
    <scope>NUCLEOTIDE SEQUENCE [LARGE SCALE GENOMIC DNA]</scope>
    <source>
        <strain evidence="6 7">SNUG30099</strain>
    </source>
</reference>
<feature type="domain" description="Pseudouridine synthase RsuA/RluA-like" evidence="5">
    <location>
        <begin position="79"/>
        <end position="226"/>
    </location>
</feature>
<dbReference type="PANTHER" id="PTHR21600">
    <property type="entry name" value="MITOCHONDRIAL RNA PSEUDOURIDINE SYNTHASE"/>
    <property type="match status" value="1"/>
</dbReference>
<dbReference type="GO" id="GO:0009982">
    <property type="term" value="F:pseudouridine synthase activity"/>
    <property type="evidence" value="ECO:0007669"/>
    <property type="project" value="InterPro"/>
</dbReference>
<dbReference type="Gene3D" id="3.30.2350.10">
    <property type="entry name" value="Pseudouridine synthase"/>
    <property type="match status" value="1"/>
</dbReference>
<dbReference type="EMBL" id="PYLQ01000022">
    <property type="protein sequence ID" value="PST37275.1"/>
    <property type="molecule type" value="Genomic_DNA"/>
</dbReference>
<dbReference type="InterPro" id="IPR006145">
    <property type="entry name" value="PsdUridine_synth_RsuA/RluA"/>
</dbReference>
<comment type="function">
    <text evidence="4">Responsible for synthesis of pseudouridine from uracil.</text>
</comment>